<name>X0XEM0_9ZZZZ</name>
<dbReference type="AlphaFoldDB" id="X0XEM0"/>
<dbReference type="EMBL" id="BARS01049632">
    <property type="protein sequence ID" value="GAG35093.1"/>
    <property type="molecule type" value="Genomic_DNA"/>
</dbReference>
<comment type="caution">
    <text evidence="1">The sequence shown here is derived from an EMBL/GenBank/DDBJ whole genome shotgun (WGS) entry which is preliminary data.</text>
</comment>
<protein>
    <submittedName>
        <fullName evidence="1">Uncharacterized protein</fullName>
    </submittedName>
</protein>
<gene>
    <name evidence="1" type="ORF">S01H1_74215</name>
</gene>
<accession>X0XEM0</accession>
<organism evidence="1">
    <name type="scientific">marine sediment metagenome</name>
    <dbReference type="NCBI Taxonomy" id="412755"/>
    <lineage>
        <taxon>unclassified sequences</taxon>
        <taxon>metagenomes</taxon>
        <taxon>ecological metagenomes</taxon>
    </lineage>
</organism>
<reference evidence="1" key="1">
    <citation type="journal article" date="2014" name="Front. Microbiol.">
        <title>High frequency of phylogenetically diverse reductive dehalogenase-homologous genes in deep subseafloor sedimentary metagenomes.</title>
        <authorList>
            <person name="Kawai M."/>
            <person name="Futagami T."/>
            <person name="Toyoda A."/>
            <person name="Takaki Y."/>
            <person name="Nishi S."/>
            <person name="Hori S."/>
            <person name="Arai W."/>
            <person name="Tsubouchi T."/>
            <person name="Morono Y."/>
            <person name="Uchiyama I."/>
            <person name="Ito T."/>
            <person name="Fujiyama A."/>
            <person name="Inagaki F."/>
            <person name="Takami H."/>
        </authorList>
    </citation>
    <scope>NUCLEOTIDE SEQUENCE</scope>
    <source>
        <strain evidence="1">Expedition CK06-06</strain>
    </source>
</reference>
<proteinExistence type="predicted"/>
<sequence>MCLGSGLKRNKTVTTLVEQRVYRLPFSPVACDGGVPHAARLNAVFFVTRARLASRKACSAIHDFAL</sequence>
<evidence type="ECO:0000313" key="1">
    <source>
        <dbReference type="EMBL" id="GAG35093.1"/>
    </source>
</evidence>